<dbReference type="Gene3D" id="3.40.50.2300">
    <property type="match status" value="2"/>
</dbReference>
<dbReference type="GO" id="GO:0006865">
    <property type="term" value="P:amino acid transport"/>
    <property type="evidence" value="ECO:0007669"/>
    <property type="project" value="UniProtKB-KW"/>
</dbReference>
<dbReference type="EMBL" id="LKAJ02000001">
    <property type="protein sequence ID" value="MCS5712072.1"/>
    <property type="molecule type" value="Genomic_DNA"/>
</dbReference>
<gene>
    <name evidence="6" type="primary">livJ_1</name>
    <name evidence="6" type="ORF">HT99x_00101</name>
    <name evidence="7" type="ORF">HT99x_011565</name>
</gene>
<comment type="caution">
    <text evidence="6">The sequence shown here is derived from an EMBL/GenBank/DDBJ whole genome shotgun (WGS) entry which is preliminary data.</text>
</comment>
<evidence type="ECO:0000256" key="2">
    <source>
        <dbReference type="ARBA" id="ARBA00022448"/>
    </source>
</evidence>
<sequence>MYKSLTQFFIIILTLLFCRLATAEPIKIGIAGPFSGPYAGMGDQQWLGANQAIEDINAQGGINGNKLMLVIADDDCNPEKAEKIAHHFAMQGDIKAVIGHNCSSTSLAAAKIYAAHNILMITPASTAPALTEQGYHNIFRTCGKNDTQGEFAANFIHDHFDAKKVIIIHDNTLYGKGLADSVQATLTKLGTKVILNQNFQRDNSDYLSLAKTVADMKPDAVFFGGLFTDAGEFLKLLHEINNHIPFIAGDGIASPDFVKAAGGPNITKGVYMTFFSDPNSFTQAKNVVKKFEKKRIKPTGYMLNAYAATQAVAQAIKETSLQKEISMDKWLHENKVDSVIGTLEWDKNGDLKQAPFSVYQWDDEGGYEVYQ</sequence>
<accession>A0A0Q9Z256</accession>
<keyword evidence="2" id="KW-0813">Transport</keyword>
<evidence type="ECO:0000259" key="5">
    <source>
        <dbReference type="Pfam" id="PF13458"/>
    </source>
</evidence>
<keyword evidence="4" id="KW-0029">Amino-acid transport</keyword>
<dbReference type="InterPro" id="IPR000709">
    <property type="entry name" value="Leu_Ile_Val-bd"/>
</dbReference>
<evidence type="ECO:0000313" key="7">
    <source>
        <dbReference type="EMBL" id="MCS5712072.1"/>
    </source>
</evidence>
<dbReference type="CDD" id="cd06342">
    <property type="entry name" value="PBP1_ABC_LIVBP-like"/>
    <property type="match status" value="1"/>
</dbReference>
<organism evidence="6">
    <name type="scientific">Candidatus Berkiella aquae</name>
    <dbReference type="NCBI Taxonomy" id="295108"/>
    <lineage>
        <taxon>Bacteria</taxon>
        <taxon>Pseudomonadati</taxon>
        <taxon>Pseudomonadota</taxon>
        <taxon>Gammaproteobacteria</taxon>
        <taxon>Candidatus Berkiellales</taxon>
        <taxon>Candidatus Berkiellaceae</taxon>
        <taxon>Candidatus Berkiella</taxon>
    </lineage>
</organism>
<evidence type="ECO:0000256" key="1">
    <source>
        <dbReference type="ARBA" id="ARBA00010062"/>
    </source>
</evidence>
<dbReference type="RefSeq" id="WP_075064765.1">
    <property type="nucleotide sequence ID" value="NZ_LKAJ02000001.1"/>
</dbReference>
<feature type="domain" description="Leucine-binding protein" evidence="5">
    <location>
        <begin position="25"/>
        <end position="364"/>
    </location>
</feature>
<proteinExistence type="inferred from homology"/>
<comment type="similarity">
    <text evidence="1">Belongs to the leucine-binding protein family.</text>
</comment>
<dbReference type="Proteomes" id="UP000051497">
    <property type="component" value="Unassembled WGS sequence"/>
</dbReference>
<dbReference type="Pfam" id="PF13458">
    <property type="entry name" value="Peripla_BP_6"/>
    <property type="match status" value="1"/>
</dbReference>
<dbReference type="SUPFAM" id="SSF53822">
    <property type="entry name" value="Periplasmic binding protein-like I"/>
    <property type="match status" value="1"/>
</dbReference>
<dbReference type="AlphaFoldDB" id="A0A0Q9Z256"/>
<dbReference type="PRINTS" id="PR00337">
    <property type="entry name" value="LEUILEVALBP"/>
</dbReference>
<evidence type="ECO:0000256" key="3">
    <source>
        <dbReference type="ARBA" id="ARBA00022729"/>
    </source>
</evidence>
<dbReference type="InterPro" id="IPR028081">
    <property type="entry name" value="Leu-bd"/>
</dbReference>
<reference evidence="7" key="3">
    <citation type="submission" date="2021-06" db="EMBL/GenBank/DDBJ databases">
        <title>Genomic Description and Analysis of Intracellular Bacteria, Candidatus Berkiella cookevillensis and Candidatus Berkiella aquae.</title>
        <authorList>
            <person name="Kidane D.T."/>
            <person name="Mehari Y.T."/>
            <person name="Rice F.C."/>
            <person name="Arivett B.A."/>
            <person name="Farone A.L."/>
            <person name="Berk S.G."/>
            <person name="Farone M.B."/>
        </authorList>
    </citation>
    <scope>NUCLEOTIDE SEQUENCE</scope>
    <source>
        <strain evidence="7">HT99</strain>
    </source>
</reference>
<evidence type="ECO:0000256" key="4">
    <source>
        <dbReference type="ARBA" id="ARBA00022970"/>
    </source>
</evidence>
<reference evidence="6" key="1">
    <citation type="submission" date="2015-09" db="EMBL/GenBank/DDBJ databases">
        <title>Draft Genome Sequences of Two Novel Amoeba-resistant Intranuclear Bacteria, Candidatus Berkiella cookevillensis and Candidatus Berkiella aquae.</title>
        <authorList>
            <person name="Mehari Y.T."/>
            <person name="Arivett B.A."/>
            <person name="Farone A.L."/>
            <person name="Gunderson J.H."/>
            <person name="Farone M.B."/>
        </authorList>
    </citation>
    <scope>NUCLEOTIDE SEQUENCE [LARGE SCALE GENOMIC DNA]</scope>
    <source>
        <strain evidence="6">HT99</strain>
    </source>
</reference>
<dbReference type="InterPro" id="IPR028082">
    <property type="entry name" value="Peripla_BP_I"/>
</dbReference>
<dbReference type="OrthoDB" id="7337537at2"/>
<dbReference type="EMBL" id="LKAJ01000001">
    <property type="protein sequence ID" value="KRG22563.1"/>
    <property type="molecule type" value="Genomic_DNA"/>
</dbReference>
<dbReference type="STRING" id="295108.HT99x_00101"/>
<dbReference type="PANTHER" id="PTHR47151:SF2">
    <property type="entry name" value="AMINO ACID BINDING PROTEIN"/>
    <property type="match status" value="1"/>
</dbReference>
<reference evidence="7" key="2">
    <citation type="journal article" date="2016" name="Genome Announc.">
        <title>Draft Genome Sequences of Two Novel Amoeba-Resistant Intranuclear Bacteria, 'Candidatus Berkiella cookevillensis' and 'Candidatus Berkiella aquae'.</title>
        <authorList>
            <person name="Mehari Y.T."/>
            <person name="Arivett B.A."/>
            <person name="Farone A.L."/>
            <person name="Gunderson J.H."/>
            <person name="Farone M.B."/>
        </authorList>
    </citation>
    <scope>NUCLEOTIDE SEQUENCE</scope>
    <source>
        <strain evidence="7">HT99</strain>
    </source>
</reference>
<keyword evidence="3" id="KW-0732">Signal</keyword>
<evidence type="ECO:0000313" key="8">
    <source>
        <dbReference type="Proteomes" id="UP000051497"/>
    </source>
</evidence>
<dbReference type="PANTHER" id="PTHR47151">
    <property type="entry name" value="LEU/ILE/VAL-BINDING ABC TRANSPORTER SUBUNIT"/>
    <property type="match status" value="1"/>
</dbReference>
<evidence type="ECO:0000313" key="6">
    <source>
        <dbReference type="EMBL" id="KRG22563.1"/>
    </source>
</evidence>
<protein>
    <submittedName>
        <fullName evidence="7">Branched-chain amino acid ABC transporter substrate-binding protein</fullName>
    </submittedName>
    <submittedName>
        <fullName evidence="6">Leu/Ile/Val-binding protein</fullName>
    </submittedName>
</protein>
<keyword evidence="8" id="KW-1185">Reference proteome</keyword>
<name>A0A0Q9Z256_9GAMM</name>